<comment type="cofactor">
    <cofactor evidence="1">
        <name>Zn(2+)</name>
        <dbReference type="ChEBI" id="CHEBI:29105"/>
    </cofactor>
</comment>
<dbReference type="GO" id="GO:0008081">
    <property type="term" value="F:phosphoric diester hydrolase activity"/>
    <property type="evidence" value="ECO:0007669"/>
    <property type="project" value="TreeGrafter"/>
</dbReference>
<dbReference type="Pfam" id="PF01261">
    <property type="entry name" value="AP_endonuc_2"/>
    <property type="match status" value="1"/>
</dbReference>
<dbReference type="InterPro" id="IPR013022">
    <property type="entry name" value="Xyl_isomerase-like_TIM-brl"/>
</dbReference>
<dbReference type="GO" id="GO:0003677">
    <property type="term" value="F:DNA binding"/>
    <property type="evidence" value="ECO:0007669"/>
    <property type="project" value="InterPro"/>
</dbReference>
<dbReference type="EC" id="3.1.21.2" evidence="9"/>
<dbReference type="PANTHER" id="PTHR21445:SF0">
    <property type="entry name" value="APURINIC-APYRIMIDINIC ENDONUCLEASE"/>
    <property type="match status" value="1"/>
</dbReference>
<sequence length="261" mass="29808">MRFGFHISISGGFSKVPDRVPDGCGTLQIFPSNPRGWKKKPLNKDDVEGFKIRVKEKDLSPVVVHSTYLPKINTPKKDLREKSIDALNQEIERAEALGGDYFIIHLGVKGGEIELLKDTLSRLKYRTIMILLENTCYSRFKDMGIIMKDFPDMGLCFDTAHAFEAGYDFRREDKFRDMLKEIDDHIGTDRLKLIHLNDSMTPLGSKVDRHYHIGRGYIGALGFINIFRDEYFSTLPGIMETPGCEGCDAMNLRAVQYLSQY</sequence>
<keyword evidence="5 9" id="KW-0378">Hydrolase</keyword>
<dbReference type="GO" id="GO:0006284">
    <property type="term" value="P:base-excision repair"/>
    <property type="evidence" value="ECO:0007669"/>
    <property type="project" value="TreeGrafter"/>
</dbReference>
<evidence type="ECO:0000256" key="7">
    <source>
        <dbReference type="ARBA" id="ARBA00023204"/>
    </source>
</evidence>
<dbReference type="SUPFAM" id="SSF51658">
    <property type="entry name" value="Xylose isomerase-like"/>
    <property type="match status" value="1"/>
</dbReference>
<dbReference type="Gene3D" id="3.20.20.150">
    <property type="entry name" value="Divalent-metal-dependent TIM barrel enzymes"/>
    <property type="match status" value="1"/>
</dbReference>
<comment type="caution">
    <text evidence="9">The sequence shown here is derived from an EMBL/GenBank/DDBJ whole genome shotgun (WGS) entry which is preliminary data.</text>
</comment>
<dbReference type="PROSITE" id="PS00731">
    <property type="entry name" value="AP_NUCLEASE_F2_3"/>
    <property type="match status" value="1"/>
</dbReference>
<evidence type="ECO:0000259" key="8">
    <source>
        <dbReference type="Pfam" id="PF01261"/>
    </source>
</evidence>
<keyword evidence="4" id="KW-0227">DNA damage</keyword>
<feature type="domain" description="Xylose isomerase-like TIM barrel" evidence="8">
    <location>
        <begin position="23"/>
        <end position="242"/>
    </location>
</feature>
<dbReference type="InterPro" id="IPR036237">
    <property type="entry name" value="Xyl_isomerase-like_sf"/>
</dbReference>
<dbReference type="Proteomes" id="UP000885847">
    <property type="component" value="Unassembled WGS sequence"/>
</dbReference>
<evidence type="ECO:0000256" key="4">
    <source>
        <dbReference type="ARBA" id="ARBA00022763"/>
    </source>
</evidence>
<evidence type="ECO:0000256" key="1">
    <source>
        <dbReference type="ARBA" id="ARBA00001947"/>
    </source>
</evidence>
<evidence type="ECO:0000256" key="3">
    <source>
        <dbReference type="ARBA" id="ARBA00022723"/>
    </source>
</evidence>
<name>A0A7C0ZM37_UNCW3</name>
<dbReference type="AlphaFoldDB" id="A0A7C0ZM37"/>
<proteinExistence type="inferred from homology"/>
<dbReference type="PROSITE" id="PS51432">
    <property type="entry name" value="AP_NUCLEASE_F2_4"/>
    <property type="match status" value="1"/>
</dbReference>
<gene>
    <name evidence="9" type="ORF">ENF18_08765</name>
</gene>
<evidence type="ECO:0000256" key="5">
    <source>
        <dbReference type="ARBA" id="ARBA00022801"/>
    </source>
</evidence>
<reference evidence="9" key="1">
    <citation type="journal article" date="2020" name="mSystems">
        <title>Genome- and Community-Level Interaction Insights into Carbon Utilization and Element Cycling Functions of Hydrothermarchaeota in Hydrothermal Sediment.</title>
        <authorList>
            <person name="Zhou Z."/>
            <person name="Liu Y."/>
            <person name="Xu W."/>
            <person name="Pan J."/>
            <person name="Luo Z.H."/>
            <person name="Li M."/>
        </authorList>
    </citation>
    <scope>NUCLEOTIDE SEQUENCE [LARGE SCALE GENOMIC DNA]</scope>
    <source>
        <strain evidence="9">HyVt-102</strain>
    </source>
</reference>
<evidence type="ECO:0000313" key="9">
    <source>
        <dbReference type="EMBL" id="HDI83864.1"/>
    </source>
</evidence>
<accession>A0A7C0ZM37</accession>
<keyword evidence="7" id="KW-0234">DNA repair</keyword>
<dbReference type="GO" id="GO:0008833">
    <property type="term" value="F:deoxyribonuclease IV (phage-T4-induced) activity"/>
    <property type="evidence" value="ECO:0007669"/>
    <property type="project" value="UniProtKB-EC"/>
</dbReference>
<comment type="similarity">
    <text evidence="2">Belongs to the AP endonuclease 2 family.</text>
</comment>
<dbReference type="GO" id="GO:0008270">
    <property type="term" value="F:zinc ion binding"/>
    <property type="evidence" value="ECO:0007669"/>
    <property type="project" value="InterPro"/>
</dbReference>
<dbReference type="GO" id="GO:0003906">
    <property type="term" value="F:DNA-(apurinic or apyrimidinic site) endonuclease activity"/>
    <property type="evidence" value="ECO:0007669"/>
    <property type="project" value="TreeGrafter"/>
</dbReference>
<keyword evidence="3" id="KW-0479">Metal-binding</keyword>
<dbReference type="InterPro" id="IPR018246">
    <property type="entry name" value="AP_endonuc_F2_Zn_BS"/>
</dbReference>
<dbReference type="SMART" id="SM00518">
    <property type="entry name" value="AP2Ec"/>
    <property type="match status" value="1"/>
</dbReference>
<protein>
    <submittedName>
        <fullName evidence="9">Deoxyribonuclease IV</fullName>
        <ecNumber evidence="9">3.1.21.2</ecNumber>
    </submittedName>
</protein>
<keyword evidence="6" id="KW-0862">Zinc</keyword>
<dbReference type="PANTHER" id="PTHR21445">
    <property type="entry name" value="ENDONUCLEASE IV ENDODEOXYRIBONUCLEASE IV"/>
    <property type="match status" value="1"/>
</dbReference>
<evidence type="ECO:0000256" key="6">
    <source>
        <dbReference type="ARBA" id="ARBA00022833"/>
    </source>
</evidence>
<dbReference type="InterPro" id="IPR001719">
    <property type="entry name" value="AP_endonuc_2"/>
</dbReference>
<dbReference type="EMBL" id="DQWE01000407">
    <property type="protein sequence ID" value="HDI83864.1"/>
    <property type="molecule type" value="Genomic_DNA"/>
</dbReference>
<evidence type="ECO:0000256" key="2">
    <source>
        <dbReference type="ARBA" id="ARBA00005340"/>
    </source>
</evidence>
<dbReference type="NCBIfam" id="TIGR00587">
    <property type="entry name" value="nfo"/>
    <property type="match status" value="1"/>
</dbReference>
<dbReference type="CDD" id="cd00019">
    <property type="entry name" value="AP2Ec"/>
    <property type="match status" value="1"/>
</dbReference>
<organism evidence="9">
    <name type="scientific">candidate division WOR-3 bacterium</name>
    <dbReference type="NCBI Taxonomy" id="2052148"/>
    <lineage>
        <taxon>Bacteria</taxon>
        <taxon>Bacteria division WOR-3</taxon>
    </lineage>
</organism>